<name>A0ABX1D2J5_9FLAO</name>
<comment type="caution">
    <text evidence="1">The sequence shown here is derived from an EMBL/GenBank/DDBJ whole genome shotgun (WGS) entry which is preliminary data.</text>
</comment>
<dbReference type="RefSeq" id="WP_168138658.1">
    <property type="nucleotide sequence ID" value="NZ_JAAVJR010000006.1"/>
</dbReference>
<keyword evidence="2" id="KW-1185">Reference proteome</keyword>
<proteinExistence type="predicted"/>
<protein>
    <submittedName>
        <fullName evidence="1">Uncharacterized protein</fullName>
    </submittedName>
</protein>
<dbReference type="Proteomes" id="UP000703674">
    <property type="component" value="Unassembled WGS sequence"/>
</dbReference>
<evidence type="ECO:0000313" key="1">
    <source>
        <dbReference type="EMBL" id="NJW53552.1"/>
    </source>
</evidence>
<dbReference type="EMBL" id="JAAVJR010000006">
    <property type="protein sequence ID" value="NJW53552.1"/>
    <property type="molecule type" value="Genomic_DNA"/>
</dbReference>
<evidence type="ECO:0000313" key="2">
    <source>
        <dbReference type="Proteomes" id="UP000703674"/>
    </source>
</evidence>
<organism evidence="1 2">
    <name type="scientific">Salinimicrobium oceani</name>
    <dbReference type="NCBI Taxonomy" id="2722702"/>
    <lineage>
        <taxon>Bacteria</taxon>
        <taxon>Pseudomonadati</taxon>
        <taxon>Bacteroidota</taxon>
        <taxon>Flavobacteriia</taxon>
        <taxon>Flavobacteriales</taxon>
        <taxon>Flavobacteriaceae</taxon>
        <taxon>Salinimicrobium</taxon>
    </lineage>
</organism>
<reference evidence="1 2" key="1">
    <citation type="submission" date="2020-03" db="EMBL/GenBank/DDBJ databases">
        <title>Salinimicrobium sp. nov, isolated from SCS.</title>
        <authorList>
            <person name="Cao W.R."/>
        </authorList>
    </citation>
    <scope>NUCLEOTIDE SEQUENCE [LARGE SCALE GENOMIC DNA]</scope>
    <source>
        <strain evidence="2">J15B91</strain>
    </source>
</reference>
<sequence>MPGLIIDKVGGGSNIALQNIYKEGDYNFLKALKDEGKLLPGQKYLLKGYQTKYLIAGSDTSSIIEESHVDELLYNYYHHFASGISYPDLTSGDKFTITWLPETYTGNRKVGDSFVIQTAYEGGYFTVPGLPLVMGMKVSYQASFYKNEYVHEKTIRERFYRDLTGTITATADSDVIAGEGTIFMQELQPGDRISYFVDAGYRWDRVIQSIESDTSLTITQVVAPEDIATGVTFEKLTFGKVIMQPGGLLNTDVYDGTPYSGMTAAENQAPPVEDLILTALTENEFSREAESATFIGDQVEYLIDETQIFDRSSRLVATRPGLVIYRENKKLKIRADKDWRAQRYRRFRMNDDHWSRIDYRNKDLYKLASEAKDGGSAHTYYVGGISGLSKKEHKRFMFRDIQNGFSLMDFTLKGEQPNPFTSGYEASNYGYYPSDDPNKRDYYQYNLLAGQTHGSYFQYDLLLNFNEIEVKDYTIIPLDENHNPKPVVTRFKVDHLENTIFLDHGKGQGESNKIDIDCNHITNSVFFTGGRISAKTGTINKVTSLEDFDIENAGEIDDLLNFASLNILNHGKLKSVQFGGAYSYPVNFVAQVSMSFSANSIVVNSVFGFGHAIAWTQVVDTFCKDVLFRYFSFGNNILKLNGCFFTVANTEDHDFLGNGYYQKSATTGCKLDFHPGWYRRTGLQYWLQGAIRDREIKTKNSDKTLYYETISSTGVKAIISIGPDGTETEQTITQGNIRIKDLVLEAANWKQNVDTGKWEYLIENELISASSEVKFIPTTGSLDAVFAAEISPFTPAVAGGILISANIQPTAEILVDLLISPVQDV</sequence>
<gene>
    <name evidence="1" type="ORF">HC175_11530</name>
</gene>
<accession>A0ABX1D2J5</accession>